<dbReference type="GO" id="GO:0048015">
    <property type="term" value="P:phosphatidylinositol-mediated signaling"/>
    <property type="evidence" value="ECO:0007669"/>
    <property type="project" value="TreeGrafter"/>
</dbReference>
<accession>A0A5C3Q8H1</accession>
<feature type="compositionally biased region" description="Low complexity" evidence="2">
    <location>
        <begin position="1"/>
        <end position="16"/>
    </location>
</feature>
<dbReference type="InterPro" id="IPR001711">
    <property type="entry name" value="PLipase_C_Pinositol-sp_Y"/>
</dbReference>
<dbReference type="PROSITE" id="PS00315">
    <property type="entry name" value="DEHYDRIN_1"/>
    <property type="match status" value="1"/>
</dbReference>
<feature type="compositionally biased region" description="Low complexity" evidence="2">
    <location>
        <begin position="248"/>
        <end position="262"/>
    </location>
</feature>
<dbReference type="PANTHER" id="PTHR10336">
    <property type="entry name" value="PHOSPHOINOSITIDE-SPECIFIC PHOSPHOLIPASE C FAMILY PROTEIN"/>
    <property type="match status" value="1"/>
</dbReference>
<evidence type="ECO:0000313" key="4">
    <source>
        <dbReference type="EMBL" id="TFK98384.1"/>
    </source>
</evidence>
<gene>
    <name evidence="4" type="ORF">BDV98DRAFT_552940</name>
</gene>
<dbReference type="SMART" id="SM00149">
    <property type="entry name" value="PLCYc"/>
    <property type="match status" value="1"/>
</dbReference>
<dbReference type="InterPro" id="IPR001192">
    <property type="entry name" value="PI-PLC_fam"/>
</dbReference>
<dbReference type="AlphaFoldDB" id="A0A5C3Q8H1"/>
<evidence type="ECO:0000256" key="2">
    <source>
        <dbReference type="SAM" id="MobiDB-lite"/>
    </source>
</evidence>
<evidence type="ECO:0000259" key="3">
    <source>
        <dbReference type="PROSITE" id="PS50008"/>
    </source>
</evidence>
<evidence type="ECO:0000256" key="1">
    <source>
        <dbReference type="RuleBase" id="RU361133"/>
    </source>
</evidence>
<dbReference type="InterPro" id="IPR000909">
    <property type="entry name" value="PLipase_C_PInositol-sp_X_dom"/>
</dbReference>
<dbReference type="SUPFAM" id="SSF51695">
    <property type="entry name" value="PLC-like phosphodiesterases"/>
    <property type="match status" value="1"/>
</dbReference>
<feature type="domain" description="PI-PLC Y-box" evidence="3">
    <location>
        <begin position="281"/>
        <end position="396"/>
    </location>
</feature>
<dbReference type="EMBL" id="ML178840">
    <property type="protein sequence ID" value="TFK98384.1"/>
    <property type="molecule type" value="Genomic_DNA"/>
</dbReference>
<reference evidence="4 5" key="1">
    <citation type="journal article" date="2019" name="Nat. Ecol. Evol.">
        <title>Megaphylogeny resolves global patterns of mushroom evolution.</title>
        <authorList>
            <person name="Varga T."/>
            <person name="Krizsan K."/>
            <person name="Foldi C."/>
            <person name="Dima B."/>
            <person name="Sanchez-Garcia M."/>
            <person name="Sanchez-Ramirez S."/>
            <person name="Szollosi G.J."/>
            <person name="Szarkandi J.G."/>
            <person name="Papp V."/>
            <person name="Albert L."/>
            <person name="Andreopoulos W."/>
            <person name="Angelini C."/>
            <person name="Antonin V."/>
            <person name="Barry K.W."/>
            <person name="Bougher N.L."/>
            <person name="Buchanan P."/>
            <person name="Buyck B."/>
            <person name="Bense V."/>
            <person name="Catcheside P."/>
            <person name="Chovatia M."/>
            <person name="Cooper J."/>
            <person name="Damon W."/>
            <person name="Desjardin D."/>
            <person name="Finy P."/>
            <person name="Geml J."/>
            <person name="Haridas S."/>
            <person name="Hughes K."/>
            <person name="Justo A."/>
            <person name="Karasinski D."/>
            <person name="Kautmanova I."/>
            <person name="Kiss B."/>
            <person name="Kocsube S."/>
            <person name="Kotiranta H."/>
            <person name="LaButti K.M."/>
            <person name="Lechner B.E."/>
            <person name="Liimatainen K."/>
            <person name="Lipzen A."/>
            <person name="Lukacs Z."/>
            <person name="Mihaltcheva S."/>
            <person name="Morgado L.N."/>
            <person name="Niskanen T."/>
            <person name="Noordeloos M.E."/>
            <person name="Ohm R.A."/>
            <person name="Ortiz-Santana B."/>
            <person name="Ovrebo C."/>
            <person name="Racz N."/>
            <person name="Riley R."/>
            <person name="Savchenko A."/>
            <person name="Shiryaev A."/>
            <person name="Soop K."/>
            <person name="Spirin V."/>
            <person name="Szebenyi C."/>
            <person name="Tomsovsky M."/>
            <person name="Tulloss R.E."/>
            <person name="Uehling J."/>
            <person name="Grigoriev I.V."/>
            <person name="Vagvolgyi C."/>
            <person name="Papp T."/>
            <person name="Martin F.M."/>
            <person name="Miettinen O."/>
            <person name="Hibbett D.S."/>
            <person name="Nagy L.G."/>
        </authorList>
    </citation>
    <scope>NUCLEOTIDE SEQUENCE [LARGE SCALE GENOMIC DNA]</scope>
    <source>
        <strain evidence="4 5">CBS 309.79</strain>
    </source>
</reference>
<name>A0A5C3Q8H1_9AGAR</name>
<dbReference type="PANTHER" id="PTHR10336:SF169">
    <property type="entry name" value="PHOSPHOINOSITIDE PHOSPHOLIPASE C"/>
    <property type="match status" value="1"/>
</dbReference>
<comment type="catalytic activity">
    <reaction evidence="1">
        <text>a 1,2-diacyl-sn-glycero-3-phospho-(1D-myo-inositol-4,5-bisphosphate) + H2O = 1D-myo-inositol 1,4,5-trisphosphate + a 1,2-diacyl-sn-glycerol + H(+)</text>
        <dbReference type="Rhea" id="RHEA:33179"/>
        <dbReference type="ChEBI" id="CHEBI:15377"/>
        <dbReference type="ChEBI" id="CHEBI:15378"/>
        <dbReference type="ChEBI" id="CHEBI:17815"/>
        <dbReference type="ChEBI" id="CHEBI:58456"/>
        <dbReference type="ChEBI" id="CHEBI:203600"/>
        <dbReference type="EC" id="3.1.4.11"/>
    </reaction>
</comment>
<dbReference type="SMART" id="SM00148">
    <property type="entry name" value="PLCXc"/>
    <property type="match status" value="1"/>
</dbReference>
<dbReference type="Proteomes" id="UP000305067">
    <property type="component" value="Unassembled WGS sequence"/>
</dbReference>
<dbReference type="InterPro" id="IPR030513">
    <property type="entry name" value="Dehydrin_CS"/>
</dbReference>
<proteinExistence type="predicted"/>
<keyword evidence="1" id="KW-0442">Lipid degradation</keyword>
<organism evidence="4 5">
    <name type="scientific">Pterulicium gracile</name>
    <dbReference type="NCBI Taxonomy" id="1884261"/>
    <lineage>
        <taxon>Eukaryota</taxon>
        <taxon>Fungi</taxon>
        <taxon>Dikarya</taxon>
        <taxon>Basidiomycota</taxon>
        <taxon>Agaricomycotina</taxon>
        <taxon>Agaricomycetes</taxon>
        <taxon>Agaricomycetidae</taxon>
        <taxon>Agaricales</taxon>
        <taxon>Pleurotineae</taxon>
        <taxon>Pterulaceae</taxon>
        <taxon>Pterulicium</taxon>
    </lineage>
</organism>
<dbReference type="PRINTS" id="PR00390">
    <property type="entry name" value="PHPHLIPASEC"/>
</dbReference>
<dbReference type="Pfam" id="PF00387">
    <property type="entry name" value="PI-PLC-Y"/>
    <property type="match status" value="1"/>
</dbReference>
<dbReference type="STRING" id="1884261.A0A5C3Q8H1"/>
<dbReference type="Pfam" id="PF00388">
    <property type="entry name" value="PI-PLC-X"/>
    <property type="match status" value="1"/>
</dbReference>
<dbReference type="PROSITE" id="PS50008">
    <property type="entry name" value="PIPLC_Y_DOMAIN"/>
    <property type="match status" value="1"/>
</dbReference>
<dbReference type="GO" id="GO:0051209">
    <property type="term" value="P:release of sequestered calcium ion into cytosol"/>
    <property type="evidence" value="ECO:0007669"/>
    <property type="project" value="TreeGrafter"/>
</dbReference>
<keyword evidence="1" id="KW-0443">Lipid metabolism</keyword>
<sequence length="549" mass="60763">MTPPSTTSWTASSATTDPCPKPPTMSDPQERTQDVCEIRSNFHVDTKVNLTPAAYPRPRVSRDIEQFVQGLDLNVDDLLDRPTLKVNTVPDDQPLASYYISSSHNTYLLCRQLIGRASAAAYTHVLERGGRCVEIDVWPSNKGLVVTHGHTFSQAIPLDSVLSAIAEAVGPEDWPVFISLECHVPLAGQEELASMIKEKIGDKLVLGRNEDLGDNAATPKDFFGKILLMVEYFMPPSLLGEEVEEESSSSSSSSSDSEGASSIWPGRRKRKEPKPRISDSLAQLGFYCRSMKPKKGWFTENLVDPAHILINISESGLGALLPAALTDLVKHSNNYLRRVFPHGMRITSSNLNPITAAWSNGSQVAAMNWQVYDRGLELNEAMFVGSDGWVPKPAALGEPVTRKVRMKVDVKGVSAIPLLNRKGGTVDMYVRAYLFTTTNAGEKKWRSTNVKLKDVPEEGGDLSLEGDGESFEWEFEDIGLSFIRFNVWEAVFGRDNKLTVFCGKIEHIRNEISSDPAHNGWRFVRMLAEDHGGTYTGCTLLARFHFTDV</sequence>
<dbReference type="GO" id="GO:0004435">
    <property type="term" value="F:phosphatidylinositol-4,5-bisphosphate phospholipase C activity"/>
    <property type="evidence" value="ECO:0007669"/>
    <property type="project" value="UniProtKB-EC"/>
</dbReference>
<feature type="region of interest" description="Disordered" evidence="2">
    <location>
        <begin position="1"/>
        <end position="31"/>
    </location>
</feature>
<keyword evidence="1" id="KW-0378">Hydrolase</keyword>
<dbReference type="OrthoDB" id="269822at2759"/>
<dbReference type="Gene3D" id="3.20.20.190">
    <property type="entry name" value="Phosphatidylinositol (PI) phosphodiesterase"/>
    <property type="match status" value="1"/>
</dbReference>
<dbReference type="InterPro" id="IPR017946">
    <property type="entry name" value="PLC-like_Pdiesterase_TIM-brl"/>
</dbReference>
<dbReference type="GO" id="GO:0016042">
    <property type="term" value="P:lipid catabolic process"/>
    <property type="evidence" value="ECO:0007669"/>
    <property type="project" value="UniProtKB-KW"/>
</dbReference>
<dbReference type="EC" id="3.1.4.11" evidence="1"/>
<dbReference type="PROSITE" id="PS50007">
    <property type="entry name" value="PIPLC_X_DOMAIN"/>
    <property type="match status" value="1"/>
</dbReference>
<protein>
    <recommendedName>
        <fullName evidence="1">Phosphoinositide phospholipase C</fullName>
        <ecNumber evidence="1">3.1.4.11</ecNumber>
    </recommendedName>
</protein>
<feature type="region of interest" description="Disordered" evidence="2">
    <location>
        <begin position="243"/>
        <end position="276"/>
    </location>
</feature>
<evidence type="ECO:0000313" key="5">
    <source>
        <dbReference type="Proteomes" id="UP000305067"/>
    </source>
</evidence>
<keyword evidence="5" id="KW-1185">Reference proteome</keyword>